<keyword evidence="4" id="KW-1185">Reference proteome</keyword>
<keyword evidence="1" id="KW-0812">Transmembrane</keyword>
<protein>
    <recommendedName>
        <fullName evidence="2">CNNM transmembrane domain-containing protein</fullName>
    </recommendedName>
</protein>
<organism evidence="3 4">
    <name type="scientific">Promicromonospora umidemergens</name>
    <dbReference type="NCBI Taxonomy" id="629679"/>
    <lineage>
        <taxon>Bacteria</taxon>
        <taxon>Bacillati</taxon>
        <taxon>Actinomycetota</taxon>
        <taxon>Actinomycetes</taxon>
        <taxon>Micrococcales</taxon>
        <taxon>Promicromonosporaceae</taxon>
        <taxon>Promicromonospora</taxon>
    </lineage>
</organism>
<evidence type="ECO:0000313" key="3">
    <source>
        <dbReference type="EMBL" id="GAA4727239.1"/>
    </source>
</evidence>
<dbReference type="Proteomes" id="UP001500843">
    <property type="component" value="Unassembled WGS sequence"/>
</dbReference>
<keyword evidence="1" id="KW-1133">Transmembrane helix</keyword>
<comment type="caution">
    <text evidence="3">The sequence shown here is derived from an EMBL/GenBank/DDBJ whole genome shotgun (WGS) entry which is preliminary data.</text>
</comment>
<evidence type="ECO:0000256" key="1">
    <source>
        <dbReference type="SAM" id="Phobius"/>
    </source>
</evidence>
<sequence length="97" mass="10540">MNGDLTLNIALVIAFVLIGGVFARTEMALVTLRESQVNAIAARGRRGERAAALARNPNTFLSAVQIGVTVAGIRFGRLRCDLHRTVCRSAVMHQTRH</sequence>
<name>A0ABP8YEQ6_9MICO</name>
<keyword evidence="1" id="KW-0472">Membrane</keyword>
<feature type="transmembrane region" description="Helical" evidence="1">
    <location>
        <begin position="6"/>
        <end position="23"/>
    </location>
</feature>
<dbReference type="InterPro" id="IPR051676">
    <property type="entry name" value="UPF0053_domain"/>
</dbReference>
<dbReference type="InterPro" id="IPR002550">
    <property type="entry name" value="CNNM"/>
</dbReference>
<accession>A0ABP8YEQ6</accession>
<evidence type="ECO:0000259" key="2">
    <source>
        <dbReference type="Pfam" id="PF01595"/>
    </source>
</evidence>
<dbReference type="EMBL" id="BAABHM010000050">
    <property type="protein sequence ID" value="GAA4727239.1"/>
    <property type="molecule type" value="Genomic_DNA"/>
</dbReference>
<proteinExistence type="predicted"/>
<dbReference type="PANTHER" id="PTHR43099:SF5">
    <property type="entry name" value="HLYC_CORC FAMILY TRANSPORTER"/>
    <property type="match status" value="1"/>
</dbReference>
<dbReference type="PANTHER" id="PTHR43099">
    <property type="entry name" value="UPF0053 PROTEIN YRKA"/>
    <property type="match status" value="1"/>
</dbReference>
<evidence type="ECO:0000313" key="4">
    <source>
        <dbReference type="Proteomes" id="UP001500843"/>
    </source>
</evidence>
<reference evidence="4" key="1">
    <citation type="journal article" date="2019" name="Int. J. Syst. Evol. Microbiol.">
        <title>The Global Catalogue of Microorganisms (GCM) 10K type strain sequencing project: providing services to taxonomists for standard genome sequencing and annotation.</title>
        <authorList>
            <consortium name="The Broad Institute Genomics Platform"/>
            <consortium name="The Broad Institute Genome Sequencing Center for Infectious Disease"/>
            <person name="Wu L."/>
            <person name="Ma J."/>
        </authorList>
    </citation>
    <scope>NUCLEOTIDE SEQUENCE [LARGE SCALE GENOMIC DNA]</scope>
    <source>
        <strain evidence="4">JCM 17975</strain>
    </source>
</reference>
<gene>
    <name evidence="3" type="ORF">GCM10023198_60240</name>
</gene>
<dbReference type="Pfam" id="PF01595">
    <property type="entry name" value="CNNM"/>
    <property type="match status" value="1"/>
</dbReference>
<feature type="domain" description="CNNM transmembrane" evidence="2">
    <location>
        <begin position="12"/>
        <end position="74"/>
    </location>
</feature>